<feature type="region of interest" description="Disordered" evidence="1">
    <location>
        <begin position="23"/>
        <end position="52"/>
    </location>
</feature>
<dbReference type="Proteomes" id="UP000053144">
    <property type="component" value="Chromosome 3"/>
</dbReference>
<evidence type="ECO:0000313" key="2">
    <source>
        <dbReference type="EMBL" id="KOM36776.1"/>
    </source>
</evidence>
<protein>
    <submittedName>
        <fullName evidence="2">Uncharacterized protein</fullName>
    </submittedName>
</protein>
<dbReference type="AlphaFoldDB" id="A0A0L9U1Y0"/>
<feature type="compositionally biased region" description="Low complexity" evidence="1">
    <location>
        <begin position="29"/>
        <end position="38"/>
    </location>
</feature>
<dbReference type="Gramene" id="KOM36776">
    <property type="protein sequence ID" value="KOM36776"/>
    <property type="gene ID" value="LR48_Vigan03g015700"/>
</dbReference>
<sequence>MRGRELGCVWICHREEGGAYVHQPADPVATAAPSTQSSSRRRPRSSKAMAAAWTSTSRESSLNVVTVCNNTCGGHKGMSKQRGWKEMKLRAAGVAWKELNLMFLEICNSAEILQNLERSSELLSVRPGECSVRSGGLIFARSSNCALVRVRQRSSRLLSNVVAEFPVDQELEVADIVDTLAILHSASLRSRVFLSTKPHIRPSPSPAIGVAVVQPRRRPQRANPQAVTQSHYHSAVVLHGCHDHHLHLLRHEHIHGRQPKNEFHLLRHSSSPTCSHHRRRGKLKQIEKQNSRRGFHPPLFSTVTPATAFQPSSITITEIAPPSPKSLKHAAAVARVAMAVRLGLIDFTASGGGGTILI</sequence>
<name>A0A0L9U1Y0_PHAAN</name>
<reference evidence="3" key="1">
    <citation type="journal article" date="2015" name="Proc. Natl. Acad. Sci. U.S.A.">
        <title>Genome sequencing of adzuki bean (Vigna angularis) provides insight into high starch and low fat accumulation and domestication.</title>
        <authorList>
            <person name="Yang K."/>
            <person name="Tian Z."/>
            <person name="Chen C."/>
            <person name="Luo L."/>
            <person name="Zhao B."/>
            <person name="Wang Z."/>
            <person name="Yu L."/>
            <person name="Li Y."/>
            <person name="Sun Y."/>
            <person name="Li W."/>
            <person name="Chen Y."/>
            <person name="Li Y."/>
            <person name="Zhang Y."/>
            <person name="Ai D."/>
            <person name="Zhao J."/>
            <person name="Shang C."/>
            <person name="Ma Y."/>
            <person name="Wu B."/>
            <person name="Wang M."/>
            <person name="Gao L."/>
            <person name="Sun D."/>
            <person name="Zhang P."/>
            <person name="Guo F."/>
            <person name="Wang W."/>
            <person name="Li Y."/>
            <person name="Wang J."/>
            <person name="Varshney R.K."/>
            <person name="Wang J."/>
            <person name="Ling H.Q."/>
            <person name="Wan P."/>
        </authorList>
    </citation>
    <scope>NUCLEOTIDE SEQUENCE</scope>
    <source>
        <strain evidence="3">cv. Jingnong 6</strain>
    </source>
</reference>
<accession>A0A0L9U1Y0</accession>
<dbReference type="EMBL" id="CM003373">
    <property type="protein sequence ID" value="KOM36776.1"/>
    <property type="molecule type" value="Genomic_DNA"/>
</dbReference>
<evidence type="ECO:0000313" key="3">
    <source>
        <dbReference type="Proteomes" id="UP000053144"/>
    </source>
</evidence>
<evidence type="ECO:0000256" key="1">
    <source>
        <dbReference type="SAM" id="MobiDB-lite"/>
    </source>
</evidence>
<organism evidence="2 3">
    <name type="scientific">Phaseolus angularis</name>
    <name type="common">Azuki bean</name>
    <name type="synonym">Vigna angularis</name>
    <dbReference type="NCBI Taxonomy" id="3914"/>
    <lineage>
        <taxon>Eukaryota</taxon>
        <taxon>Viridiplantae</taxon>
        <taxon>Streptophyta</taxon>
        <taxon>Embryophyta</taxon>
        <taxon>Tracheophyta</taxon>
        <taxon>Spermatophyta</taxon>
        <taxon>Magnoliopsida</taxon>
        <taxon>eudicotyledons</taxon>
        <taxon>Gunneridae</taxon>
        <taxon>Pentapetalae</taxon>
        <taxon>rosids</taxon>
        <taxon>fabids</taxon>
        <taxon>Fabales</taxon>
        <taxon>Fabaceae</taxon>
        <taxon>Papilionoideae</taxon>
        <taxon>50 kb inversion clade</taxon>
        <taxon>NPAAA clade</taxon>
        <taxon>indigoferoid/millettioid clade</taxon>
        <taxon>Phaseoleae</taxon>
        <taxon>Vigna</taxon>
    </lineage>
</organism>
<gene>
    <name evidence="2" type="ORF">LR48_Vigan03g015700</name>
</gene>
<proteinExistence type="predicted"/>